<dbReference type="EMBL" id="AZAC01000056">
    <property type="protein sequence ID" value="KIX11441.1"/>
    <property type="molecule type" value="Genomic_DNA"/>
</dbReference>
<feature type="domain" description="FDX-ACB" evidence="18">
    <location>
        <begin position="709"/>
        <end position="806"/>
    </location>
</feature>
<dbReference type="FunFam" id="2.40.50.140:FF:000045">
    <property type="entry name" value="Phenylalanine--tRNA ligase beta subunit"/>
    <property type="match status" value="1"/>
</dbReference>
<evidence type="ECO:0000313" key="20">
    <source>
        <dbReference type="EMBL" id="KIX11441.1"/>
    </source>
</evidence>
<reference evidence="20 21" key="1">
    <citation type="submission" date="2013-11" db="EMBL/GenBank/DDBJ databases">
        <title>Metagenomic analysis of a methanogenic consortium involved in long chain n-alkane degradation.</title>
        <authorList>
            <person name="Davidova I.A."/>
            <person name="Callaghan A.V."/>
            <person name="Wawrik B."/>
            <person name="Pruitt S."/>
            <person name="Marks C."/>
            <person name="Duncan K.E."/>
            <person name="Suflita J.M."/>
        </authorList>
    </citation>
    <scope>NUCLEOTIDE SEQUENCE [LARGE SCALE GENOMIC DNA]</scope>
    <source>
        <strain evidence="20 21">SPR</strain>
    </source>
</reference>
<evidence type="ECO:0000256" key="8">
    <source>
        <dbReference type="ARBA" id="ARBA00022741"/>
    </source>
</evidence>
<dbReference type="Pfam" id="PF03147">
    <property type="entry name" value="FDX-ACB"/>
    <property type="match status" value="1"/>
</dbReference>
<proteinExistence type="inferred from homology"/>
<dbReference type="NCBIfam" id="NF045760">
    <property type="entry name" value="YtpR"/>
    <property type="match status" value="1"/>
</dbReference>
<keyword evidence="10 15" id="KW-0460">Magnesium</keyword>
<comment type="subunit">
    <text evidence="3 15">Tetramer of two alpha and two beta subunits.</text>
</comment>
<dbReference type="Gene3D" id="2.40.50.140">
    <property type="entry name" value="Nucleic acid-binding proteins"/>
    <property type="match status" value="1"/>
</dbReference>
<feature type="binding site" evidence="15">
    <location>
        <position position="456"/>
    </location>
    <ligand>
        <name>Mg(2+)</name>
        <dbReference type="ChEBI" id="CHEBI:18420"/>
        <note>shared with alpha subunit</note>
    </ligand>
</feature>
<comment type="caution">
    <text evidence="20">The sequence shown here is derived from an EMBL/GenBank/DDBJ whole genome shotgun (WGS) entry which is preliminary data.</text>
</comment>
<dbReference type="NCBIfam" id="TIGR00472">
    <property type="entry name" value="pheT_bact"/>
    <property type="match status" value="1"/>
</dbReference>
<dbReference type="InterPro" id="IPR005146">
    <property type="entry name" value="B3/B4_tRNA-bd"/>
</dbReference>
<dbReference type="GO" id="GO:0006432">
    <property type="term" value="P:phenylalanyl-tRNA aminoacylation"/>
    <property type="evidence" value="ECO:0007669"/>
    <property type="project" value="UniProtKB-UniRule"/>
</dbReference>
<dbReference type="GO" id="GO:0004826">
    <property type="term" value="F:phenylalanine-tRNA ligase activity"/>
    <property type="evidence" value="ECO:0007669"/>
    <property type="project" value="UniProtKB-UniRule"/>
</dbReference>
<dbReference type="Proteomes" id="UP000032233">
    <property type="component" value="Unassembled WGS sequence"/>
</dbReference>
<evidence type="ECO:0000313" key="21">
    <source>
        <dbReference type="Proteomes" id="UP000032233"/>
    </source>
</evidence>
<feature type="binding site" evidence="15">
    <location>
        <position position="465"/>
    </location>
    <ligand>
        <name>Mg(2+)</name>
        <dbReference type="ChEBI" id="CHEBI:18420"/>
        <note>shared with alpha subunit</note>
    </ligand>
</feature>
<dbReference type="GO" id="GO:0005524">
    <property type="term" value="F:ATP binding"/>
    <property type="evidence" value="ECO:0007669"/>
    <property type="project" value="UniProtKB-UniRule"/>
</dbReference>
<evidence type="ECO:0000256" key="13">
    <source>
        <dbReference type="ARBA" id="ARBA00023146"/>
    </source>
</evidence>
<evidence type="ECO:0000256" key="12">
    <source>
        <dbReference type="ARBA" id="ARBA00022917"/>
    </source>
</evidence>
<dbReference type="GO" id="GO:0009328">
    <property type="term" value="C:phenylalanine-tRNA ligase complex"/>
    <property type="evidence" value="ECO:0007669"/>
    <property type="project" value="TreeGrafter"/>
</dbReference>
<dbReference type="Gene3D" id="3.30.56.10">
    <property type="match status" value="2"/>
</dbReference>
<feature type="domain" description="TRNA-binding" evidence="17">
    <location>
        <begin position="39"/>
        <end position="147"/>
    </location>
</feature>
<dbReference type="EC" id="6.1.1.20" evidence="15"/>
<evidence type="ECO:0000256" key="2">
    <source>
        <dbReference type="ARBA" id="ARBA00008653"/>
    </source>
</evidence>
<dbReference type="InParanoid" id="A0A0D2J6Y9"/>
<dbReference type="Pfam" id="PF03483">
    <property type="entry name" value="B3_4"/>
    <property type="match status" value="1"/>
</dbReference>
<accession>A0A0D2J6Y9</accession>
<dbReference type="GO" id="GO:0000287">
    <property type="term" value="F:magnesium ion binding"/>
    <property type="evidence" value="ECO:0007669"/>
    <property type="project" value="UniProtKB-UniRule"/>
</dbReference>
<keyword evidence="8 15" id="KW-0547">Nucleotide-binding</keyword>
<comment type="similarity">
    <text evidence="2 15">Belongs to the phenylalanyl-tRNA synthetase beta subunit family. Type 1 subfamily.</text>
</comment>
<feature type="domain" description="B5" evidence="19">
    <location>
        <begin position="401"/>
        <end position="478"/>
    </location>
</feature>
<dbReference type="SMART" id="SM00896">
    <property type="entry name" value="FDX-ACB"/>
    <property type="match status" value="1"/>
</dbReference>
<comment type="catalytic activity">
    <reaction evidence="14 15">
        <text>tRNA(Phe) + L-phenylalanine + ATP = L-phenylalanyl-tRNA(Phe) + AMP + diphosphate + H(+)</text>
        <dbReference type="Rhea" id="RHEA:19413"/>
        <dbReference type="Rhea" id="RHEA-COMP:9668"/>
        <dbReference type="Rhea" id="RHEA-COMP:9699"/>
        <dbReference type="ChEBI" id="CHEBI:15378"/>
        <dbReference type="ChEBI" id="CHEBI:30616"/>
        <dbReference type="ChEBI" id="CHEBI:33019"/>
        <dbReference type="ChEBI" id="CHEBI:58095"/>
        <dbReference type="ChEBI" id="CHEBI:78442"/>
        <dbReference type="ChEBI" id="CHEBI:78531"/>
        <dbReference type="ChEBI" id="CHEBI:456215"/>
        <dbReference type="EC" id="6.1.1.20"/>
    </reaction>
</comment>
<feature type="binding site" evidence="15">
    <location>
        <position position="462"/>
    </location>
    <ligand>
        <name>Mg(2+)</name>
        <dbReference type="ChEBI" id="CHEBI:18420"/>
        <note>shared with alpha subunit</note>
    </ligand>
</feature>
<dbReference type="InterPro" id="IPR020825">
    <property type="entry name" value="Phe-tRNA_synthase-like_B3/B4"/>
</dbReference>
<dbReference type="PANTHER" id="PTHR10947">
    <property type="entry name" value="PHENYLALANYL-TRNA SYNTHETASE BETA CHAIN AND LEUCINE-RICH REPEAT-CONTAINING PROTEIN 47"/>
    <property type="match status" value="1"/>
</dbReference>
<dbReference type="SUPFAM" id="SSF50249">
    <property type="entry name" value="Nucleic acid-binding proteins"/>
    <property type="match status" value="1"/>
</dbReference>
<keyword evidence="21" id="KW-1185">Reference proteome</keyword>
<dbReference type="SUPFAM" id="SSF46955">
    <property type="entry name" value="Putative DNA-binding domain"/>
    <property type="match status" value="1"/>
</dbReference>
<dbReference type="Pfam" id="PF01588">
    <property type="entry name" value="tRNA_bind"/>
    <property type="match status" value="1"/>
</dbReference>
<dbReference type="InterPro" id="IPR033714">
    <property type="entry name" value="tRNA_bind_bactPheRS"/>
</dbReference>
<keyword evidence="12 15" id="KW-0648">Protein biosynthesis</keyword>
<evidence type="ECO:0000256" key="6">
    <source>
        <dbReference type="ARBA" id="ARBA00022598"/>
    </source>
</evidence>
<evidence type="ECO:0000256" key="5">
    <source>
        <dbReference type="ARBA" id="ARBA00022555"/>
    </source>
</evidence>
<dbReference type="FunFam" id="3.50.40.10:FF:000001">
    <property type="entry name" value="Phenylalanine--tRNA ligase beta subunit"/>
    <property type="match status" value="1"/>
</dbReference>
<evidence type="ECO:0000256" key="3">
    <source>
        <dbReference type="ARBA" id="ARBA00011209"/>
    </source>
</evidence>
<keyword evidence="11 16" id="KW-0694">RNA-binding</keyword>
<evidence type="ECO:0000256" key="15">
    <source>
        <dbReference type="HAMAP-Rule" id="MF_00283"/>
    </source>
</evidence>
<evidence type="ECO:0000256" key="7">
    <source>
        <dbReference type="ARBA" id="ARBA00022723"/>
    </source>
</evidence>
<comment type="cofactor">
    <cofactor evidence="15">
        <name>Mg(2+)</name>
        <dbReference type="ChEBI" id="CHEBI:18420"/>
    </cofactor>
    <text evidence="15">Binds 2 magnesium ions per tetramer.</text>
</comment>
<dbReference type="SMART" id="SM00873">
    <property type="entry name" value="B3_4"/>
    <property type="match status" value="1"/>
</dbReference>
<dbReference type="Pfam" id="PF17759">
    <property type="entry name" value="tRNA_synthFbeta"/>
    <property type="match status" value="1"/>
</dbReference>
<evidence type="ECO:0000256" key="10">
    <source>
        <dbReference type="ARBA" id="ARBA00022842"/>
    </source>
</evidence>
<gene>
    <name evidence="15" type="primary">pheT</name>
    <name evidence="20" type="ORF">X474_24610</name>
</gene>
<dbReference type="PROSITE" id="PS51447">
    <property type="entry name" value="FDX_ACB"/>
    <property type="match status" value="1"/>
</dbReference>
<evidence type="ECO:0000259" key="17">
    <source>
        <dbReference type="PROSITE" id="PS50886"/>
    </source>
</evidence>
<dbReference type="Gene3D" id="3.30.70.380">
    <property type="entry name" value="Ferrodoxin-fold anticodon-binding domain"/>
    <property type="match status" value="1"/>
</dbReference>
<dbReference type="RefSeq" id="WP_044352044.1">
    <property type="nucleotide sequence ID" value="NZ_AZAC01000056.1"/>
</dbReference>
<feature type="binding site" evidence="15">
    <location>
        <position position="466"/>
    </location>
    <ligand>
        <name>Mg(2+)</name>
        <dbReference type="ChEBI" id="CHEBI:18420"/>
        <note>shared with alpha subunit</note>
    </ligand>
</feature>
<dbReference type="PATRIC" id="fig|1429043.3.peg.5206"/>
<dbReference type="InterPro" id="IPR036690">
    <property type="entry name" value="Fdx_antiC-bd_sf"/>
</dbReference>
<evidence type="ECO:0000259" key="19">
    <source>
        <dbReference type="PROSITE" id="PS51483"/>
    </source>
</evidence>
<evidence type="ECO:0000256" key="4">
    <source>
        <dbReference type="ARBA" id="ARBA00022490"/>
    </source>
</evidence>
<evidence type="ECO:0000256" key="1">
    <source>
        <dbReference type="ARBA" id="ARBA00004496"/>
    </source>
</evidence>
<dbReference type="InterPro" id="IPR009061">
    <property type="entry name" value="DNA-bd_dom_put_sf"/>
</dbReference>
<keyword evidence="13 15" id="KW-0030">Aminoacyl-tRNA synthetase</keyword>
<dbReference type="CDD" id="cd02796">
    <property type="entry name" value="tRNA_bind_bactPheRS"/>
    <property type="match status" value="1"/>
</dbReference>
<dbReference type="InterPro" id="IPR005147">
    <property type="entry name" value="tRNA_synthase_B5-dom"/>
</dbReference>
<dbReference type="AlphaFoldDB" id="A0A0D2J6Y9"/>
<dbReference type="PROSITE" id="PS50886">
    <property type="entry name" value="TRBD"/>
    <property type="match status" value="1"/>
</dbReference>
<dbReference type="SUPFAM" id="SSF54991">
    <property type="entry name" value="Anticodon-binding domain of PheRS"/>
    <property type="match status" value="1"/>
</dbReference>
<evidence type="ECO:0000259" key="18">
    <source>
        <dbReference type="PROSITE" id="PS51447"/>
    </source>
</evidence>
<evidence type="ECO:0000256" key="14">
    <source>
        <dbReference type="ARBA" id="ARBA00049255"/>
    </source>
</evidence>
<dbReference type="OrthoDB" id="9805455at2"/>
<dbReference type="STRING" id="1429043.X474_24610"/>
<dbReference type="InterPro" id="IPR004532">
    <property type="entry name" value="Phe-tRNA-ligase_IIc_bsu_bact"/>
</dbReference>
<dbReference type="PROSITE" id="PS51483">
    <property type="entry name" value="B5"/>
    <property type="match status" value="1"/>
</dbReference>
<keyword evidence="9 15" id="KW-0067">ATP-binding</keyword>
<keyword evidence="7 15" id="KW-0479">Metal-binding</keyword>
<dbReference type="InterPro" id="IPR045060">
    <property type="entry name" value="Phe-tRNA-ligase_IIc_bsu"/>
</dbReference>
<dbReference type="InterPro" id="IPR041616">
    <property type="entry name" value="PheRS_beta_core"/>
</dbReference>
<name>A0A0D2J6Y9_9BACT</name>
<organism evidence="20 21">
    <name type="scientific">Dethiosulfatarculus sandiegensis</name>
    <dbReference type="NCBI Taxonomy" id="1429043"/>
    <lineage>
        <taxon>Bacteria</taxon>
        <taxon>Pseudomonadati</taxon>
        <taxon>Thermodesulfobacteriota</taxon>
        <taxon>Desulfarculia</taxon>
        <taxon>Desulfarculales</taxon>
        <taxon>Desulfarculaceae</taxon>
        <taxon>Dethiosulfatarculus</taxon>
    </lineage>
</organism>
<dbReference type="InterPro" id="IPR002547">
    <property type="entry name" value="tRNA-bd_dom"/>
</dbReference>
<dbReference type="FunFam" id="3.30.70.380:FF:000001">
    <property type="entry name" value="Phenylalanine--tRNA ligase beta subunit"/>
    <property type="match status" value="1"/>
</dbReference>
<dbReference type="InterPro" id="IPR012340">
    <property type="entry name" value="NA-bd_OB-fold"/>
</dbReference>
<dbReference type="SUPFAM" id="SSF56037">
    <property type="entry name" value="PheT/TilS domain"/>
    <property type="match status" value="1"/>
</dbReference>
<dbReference type="SUPFAM" id="SSF55681">
    <property type="entry name" value="Class II aaRS and biotin synthetases"/>
    <property type="match status" value="1"/>
</dbReference>
<dbReference type="CDD" id="cd00769">
    <property type="entry name" value="PheRS_beta_core"/>
    <property type="match status" value="1"/>
</dbReference>
<dbReference type="Gene3D" id="3.50.40.10">
    <property type="entry name" value="Phenylalanyl-trna Synthetase, Chain B, domain 3"/>
    <property type="match status" value="1"/>
</dbReference>
<protein>
    <recommendedName>
        <fullName evidence="15">Phenylalanine--tRNA ligase beta subunit</fullName>
        <ecNumber evidence="15">6.1.1.20</ecNumber>
    </recommendedName>
    <alternativeName>
        <fullName evidence="15">Phenylalanyl-tRNA synthetase beta subunit</fullName>
        <shortName evidence="15">PheRS</shortName>
    </alternativeName>
</protein>
<dbReference type="HAMAP" id="MF_00283">
    <property type="entry name" value="Phe_tRNA_synth_beta1"/>
    <property type="match status" value="1"/>
</dbReference>
<comment type="subcellular location">
    <subcellularLocation>
        <location evidence="1 15">Cytoplasm</location>
    </subcellularLocation>
</comment>
<dbReference type="InterPro" id="IPR045864">
    <property type="entry name" value="aa-tRNA-synth_II/BPL/LPL"/>
</dbReference>
<keyword evidence="5 16" id="KW-0820">tRNA-binding</keyword>
<evidence type="ECO:0000256" key="11">
    <source>
        <dbReference type="ARBA" id="ARBA00022884"/>
    </source>
</evidence>
<dbReference type="SMART" id="SM00874">
    <property type="entry name" value="B5"/>
    <property type="match status" value="1"/>
</dbReference>
<dbReference type="PANTHER" id="PTHR10947:SF0">
    <property type="entry name" value="PHENYLALANINE--TRNA LIGASE BETA SUBUNIT"/>
    <property type="match status" value="1"/>
</dbReference>
<dbReference type="FunCoup" id="A0A0D2J6Y9">
    <property type="interactions" value="499"/>
</dbReference>
<keyword evidence="4 15" id="KW-0963">Cytoplasm</keyword>
<evidence type="ECO:0000256" key="16">
    <source>
        <dbReference type="PROSITE-ProRule" id="PRU00209"/>
    </source>
</evidence>
<dbReference type="GO" id="GO:0000049">
    <property type="term" value="F:tRNA binding"/>
    <property type="evidence" value="ECO:0007669"/>
    <property type="project" value="UniProtKB-UniRule"/>
</dbReference>
<dbReference type="Pfam" id="PF03484">
    <property type="entry name" value="B5"/>
    <property type="match status" value="1"/>
</dbReference>
<sequence>MLVPVKWLREFVDSRLSASEMADALTMSGLEVDGVIERHQGLDKVICAKVLDVSPHPGADRLRLADVDTGSEKLTIVCGAPNLEKGMVSALALPGAVLAEGMKVKKTKIRGVESVGMLCSLSEMGISADHSGIVDLPRGLAPGTPILDALNLETEVLEISITPNRGDSLSILGVARDLAAIEGLPVKMPEISFEESDQDINDYASVSIKAPEACHRYAARLVQNVKIAPSPIWMADRISAIGMRPISNVVDITNYVMMEMGQPLHGFDFRQVAKGQISVRLADEGEVFTTLDNQERKLQKGMALICDGDGPVALAGVMGGLNSEIADDTETVLIESAFFDPLITRRTSKRLNLSTESAYRFERGIDLEGCSRAAERAAQLMADFADGQVAKGMIDEYPRPYQAPKLELSVKDTSRFLGMELDKEAVTTPLVRLGVKVGDGPDEDIIIAEPPAWRTDLERPVDLTEEIARLGGFNRIDDHMPLAPLMAKPRAWNQRVRENAKDLLTAMGMDEAITYSFDLPDSVRKMGFAEEDSRSRVVSLMNPLSEELSVLRTSLLPGLLLALRRNLGHKARDVAMFEVGKVFWDFGEKQPTEPSRLSGVFCGLAQPANWWTGETKVELAHAKGAVEFLVQGLGIKGLSFDTEGGPQPYVQGGDWCRALLDGEYFGDLARFDDKTLAGFDIDQPAYFFDLDFDLLVEKASEAKEFHHLPRYPEIVRDLAVVVDEAVGAGDILASAEDLAKGKAKKWLRKVELFDIYRGKPLQKGQKSLGLRFTYRDANRTLTEKEVIKVHDDLVEKLLAAHGGVIRQ</sequence>
<dbReference type="Gene3D" id="3.30.930.10">
    <property type="entry name" value="Bira Bifunctional Protein, Domain 2"/>
    <property type="match status" value="1"/>
</dbReference>
<dbReference type="InterPro" id="IPR005121">
    <property type="entry name" value="Fdx_antiC-bd"/>
</dbReference>
<keyword evidence="6 15" id="KW-0436">Ligase</keyword>
<evidence type="ECO:0000256" key="9">
    <source>
        <dbReference type="ARBA" id="ARBA00022840"/>
    </source>
</evidence>